<evidence type="ECO:0000313" key="1">
    <source>
        <dbReference type="EMBL" id="KAJ8767021.1"/>
    </source>
</evidence>
<dbReference type="Pfam" id="PF05742">
    <property type="entry name" value="TANGO2"/>
    <property type="match status" value="1"/>
</dbReference>
<evidence type="ECO:0000313" key="2">
    <source>
        <dbReference type="Proteomes" id="UP001159364"/>
    </source>
</evidence>
<name>A0AAV8TJE9_9ROSI</name>
<accession>A0AAV8TJE9</accession>
<comment type="caution">
    <text evidence="1">The sequence shown here is derived from an EMBL/GenBank/DDBJ whole genome shotgun (WGS) entry which is preliminary data.</text>
</comment>
<sequence>MCIGVFLWQAHPLYSFLLFLNRDEFHSRPTKPLAWWGEDGQILGGKDEDAGGTWLACDRSGKIAFVTNFREVNKIPLARTRGDLPVRFLQSKKSPKEFAEDLVKDVNQYNGFNLVLVDICSRSMVYITNRPNSNCPLVKEVSPGMHVLANASLDSPWPKSERLGHSFKCQLDEHGEGELPLKEMVETLMTNTVKDEGNLLPHIYPVEREIPASSIFVDTDTPLGRYGTTSTSVLSVKLNGEVVFYQKYLVEEQWKETSVTFQVENMKRSGETVLIQAPLSE</sequence>
<dbReference type="PANTHER" id="PTHR17985">
    <property type="entry name" value="SER/THR-RICH PROTEIN T10 IN DGCR REGION"/>
    <property type="match status" value="1"/>
</dbReference>
<organism evidence="1 2">
    <name type="scientific">Erythroxylum novogranatense</name>
    <dbReference type="NCBI Taxonomy" id="1862640"/>
    <lineage>
        <taxon>Eukaryota</taxon>
        <taxon>Viridiplantae</taxon>
        <taxon>Streptophyta</taxon>
        <taxon>Embryophyta</taxon>
        <taxon>Tracheophyta</taxon>
        <taxon>Spermatophyta</taxon>
        <taxon>Magnoliopsida</taxon>
        <taxon>eudicotyledons</taxon>
        <taxon>Gunneridae</taxon>
        <taxon>Pentapetalae</taxon>
        <taxon>rosids</taxon>
        <taxon>fabids</taxon>
        <taxon>Malpighiales</taxon>
        <taxon>Erythroxylaceae</taxon>
        <taxon>Erythroxylum</taxon>
    </lineage>
</organism>
<proteinExistence type="predicted"/>
<keyword evidence="2" id="KW-1185">Reference proteome</keyword>
<dbReference type="AlphaFoldDB" id="A0AAV8TJE9"/>
<gene>
    <name evidence="1" type="ORF">K2173_012532</name>
</gene>
<dbReference type="InterPro" id="IPR008551">
    <property type="entry name" value="TANGO2"/>
</dbReference>
<dbReference type="PANTHER" id="PTHR17985:SF16">
    <property type="entry name" value="TRANSPORT_GOLGI ORGANIZATION-LIKE PROTEIN (DUF833)"/>
    <property type="match status" value="1"/>
</dbReference>
<protein>
    <submittedName>
        <fullName evidence="1">Uncharacterized protein</fullName>
    </submittedName>
</protein>
<dbReference type="EMBL" id="JAIWQS010000004">
    <property type="protein sequence ID" value="KAJ8767021.1"/>
    <property type="molecule type" value="Genomic_DNA"/>
</dbReference>
<reference evidence="1 2" key="1">
    <citation type="submission" date="2021-09" db="EMBL/GenBank/DDBJ databases">
        <title>Genomic insights and catalytic innovation underlie evolution of tropane alkaloids biosynthesis.</title>
        <authorList>
            <person name="Wang Y.-J."/>
            <person name="Tian T."/>
            <person name="Huang J.-P."/>
            <person name="Huang S.-X."/>
        </authorList>
    </citation>
    <scope>NUCLEOTIDE SEQUENCE [LARGE SCALE GENOMIC DNA]</scope>
    <source>
        <strain evidence="1">KIB-2018</strain>
        <tissue evidence="1">Leaf</tissue>
    </source>
</reference>
<dbReference type="Proteomes" id="UP001159364">
    <property type="component" value="Linkage Group LG04"/>
</dbReference>